<organism evidence="2 3">
    <name type="scientific">Zingiber officinale</name>
    <name type="common">Ginger</name>
    <name type="synonym">Amomum zingiber</name>
    <dbReference type="NCBI Taxonomy" id="94328"/>
    <lineage>
        <taxon>Eukaryota</taxon>
        <taxon>Viridiplantae</taxon>
        <taxon>Streptophyta</taxon>
        <taxon>Embryophyta</taxon>
        <taxon>Tracheophyta</taxon>
        <taxon>Spermatophyta</taxon>
        <taxon>Magnoliopsida</taxon>
        <taxon>Liliopsida</taxon>
        <taxon>Zingiberales</taxon>
        <taxon>Zingiberaceae</taxon>
        <taxon>Zingiber</taxon>
    </lineage>
</organism>
<gene>
    <name evidence="2" type="ORF">ZIOFF_021555</name>
</gene>
<evidence type="ECO:0000313" key="2">
    <source>
        <dbReference type="EMBL" id="KAG6518153.1"/>
    </source>
</evidence>
<protein>
    <submittedName>
        <fullName evidence="2">Uncharacterized protein</fullName>
    </submittedName>
</protein>
<evidence type="ECO:0000256" key="1">
    <source>
        <dbReference type="SAM" id="MobiDB-lite"/>
    </source>
</evidence>
<accession>A0A8J5H412</accession>
<dbReference type="AlphaFoldDB" id="A0A8J5H412"/>
<feature type="compositionally biased region" description="Low complexity" evidence="1">
    <location>
        <begin position="14"/>
        <end position="25"/>
    </location>
</feature>
<dbReference type="Proteomes" id="UP000734854">
    <property type="component" value="Unassembled WGS sequence"/>
</dbReference>
<reference evidence="2 3" key="1">
    <citation type="submission" date="2020-08" db="EMBL/GenBank/DDBJ databases">
        <title>Plant Genome Project.</title>
        <authorList>
            <person name="Zhang R.-G."/>
        </authorList>
    </citation>
    <scope>NUCLEOTIDE SEQUENCE [LARGE SCALE GENOMIC DNA]</scope>
    <source>
        <tissue evidence="2">Rhizome</tissue>
    </source>
</reference>
<dbReference type="EMBL" id="JACMSC010000006">
    <property type="protein sequence ID" value="KAG6518153.1"/>
    <property type="molecule type" value="Genomic_DNA"/>
</dbReference>
<keyword evidence="3" id="KW-1185">Reference proteome</keyword>
<comment type="caution">
    <text evidence="2">The sequence shown here is derived from an EMBL/GenBank/DDBJ whole genome shotgun (WGS) entry which is preliminary data.</text>
</comment>
<feature type="region of interest" description="Disordered" evidence="1">
    <location>
        <begin position="1"/>
        <end position="43"/>
    </location>
</feature>
<sequence>MSSAKVRLRPSVASTSLGSRTTTSRQRNKRSEPERRYRQQWGYGSEWPEKADVSSAPPLVAYPIKPMGGARGDDIQARAETGKSTMDSMEVAQCFVSLAFAVCSHRSRVALISRASFELGSTERSVRTSGSLLEEKGRVSATRRGRRSACLGMDRLNCKSKVAPGNRSFSRKNRDREDILRSCAALAAL</sequence>
<name>A0A8J5H412_ZINOF</name>
<proteinExistence type="predicted"/>
<evidence type="ECO:0000313" key="3">
    <source>
        <dbReference type="Proteomes" id="UP000734854"/>
    </source>
</evidence>